<dbReference type="EMBL" id="BAAAQR010000001">
    <property type="protein sequence ID" value="GAA2136056.1"/>
    <property type="molecule type" value="Genomic_DNA"/>
</dbReference>
<feature type="transmembrane region" description="Helical" evidence="1">
    <location>
        <begin position="38"/>
        <end position="56"/>
    </location>
</feature>
<feature type="transmembrane region" description="Helical" evidence="1">
    <location>
        <begin position="62"/>
        <end position="83"/>
    </location>
</feature>
<dbReference type="PANTHER" id="PTHR20992">
    <property type="entry name" value="AT15442P-RELATED"/>
    <property type="match status" value="1"/>
</dbReference>
<gene>
    <name evidence="2" type="ORF">GCM10009844_01960</name>
</gene>
<evidence type="ECO:0000313" key="2">
    <source>
        <dbReference type="EMBL" id="GAA2136056.1"/>
    </source>
</evidence>
<keyword evidence="3" id="KW-1185">Reference proteome</keyword>
<dbReference type="NCBIfam" id="TIGR00341">
    <property type="entry name" value="TIGR00341 family protein"/>
    <property type="match status" value="1"/>
</dbReference>
<reference evidence="2 3" key="1">
    <citation type="journal article" date="2019" name="Int. J. Syst. Evol. Microbiol.">
        <title>The Global Catalogue of Microorganisms (GCM) 10K type strain sequencing project: providing services to taxonomists for standard genome sequencing and annotation.</title>
        <authorList>
            <consortium name="The Broad Institute Genomics Platform"/>
            <consortium name="The Broad Institute Genome Sequencing Center for Infectious Disease"/>
            <person name="Wu L."/>
            <person name="Ma J."/>
        </authorList>
    </citation>
    <scope>NUCLEOTIDE SEQUENCE [LARGE SCALE GENOMIC DNA]</scope>
    <source>
        <strain evidence="2 3">JCM 16022</strain>
    </source>
</reference>
<feature type="transmembrane region" description="Helical" evidence="1">
    <location>
        <begin position="232"/>
        <end position="256"/>
    </location>
</feature>
<dbReference type="PANTHER" id="PTHR20992:SF9">
    <property type="entry name" value="AT15442P-RELATED"/>
    <property type="match status" value="1"/>
</dbReference>
<sequence>MTLNLSDRVLPARQRRTLEELSEDLDLGSGDTRSKKSAFWTMLVLSAVVATAGVLSDSTATVIGAMIIAPLSTPIMGVALGIVRRSTTVTWRAAAFTFTGGVLVVLIGVAFSLVIPGGVDLLNDSQIASRTSPALVDLIAAVATGFAGSVAFARRDVAAVLPGVAIAISLVPPLAVVGVCLGQGAVTLAVGALVLFASNFVALVLAGTLVFTSAGYAAEASQDKQLSRRRATLAIGILLVVVLVPMAANTVGTYLVDRWTQRVQTTAEQWIKRQSGARIQSVTVVSKNVYVNVQTPGGLPSTVELVADLDGQIPNGIPVIVTTTVGQHIDAGVVGDPNPSKSK</sequence>
<comment type="caution">
    <text evidence="2">The sequence shown here is derived from an EMBL/GenBank/DDBJ whole genome shotgun (WGS) entry which is preliminary data.</text>
</comment>
<keyword evidence="1" id="KW-1133">Transmembrane helix</keyword>
<name>A0ABN2Z324_9ACTN</name>
<protein>
    <submittedName>
        <fullName evidence="2">DUF389 domain-containing protein</fullName>
    </submittedName>
</protein>
<evidence type="ECO:0000256" key="1">
    <source>
        <dbReference type="SAM" id="Phobius"/>
    </source>
</evidence>
<feature type="transmembrane region" description="Helical" evidence="1">
    <location>
        <begin position="185"/>
        <end position="211"/>
    </location>
</feature>
<organism evidence="2 3">
    <name type="scientific">Nocardioides koreensis</name>
    <dbReference type="NCBI Taxonomy" id="433651"/>
    <lineage>
        <taxon>Bacteria</taxon>
        <taxon>Bacillati</taxon>
        <taxon>Actinomycetota</taxon>
        <taxon>Actinomycetes</taxon>
        <taxon>Propionibacteriales</taxon>
        <taxon>Nocardioidaceae</taxon>
        <taxon>Nocardioides</taxon>
    </lineage>
</organism>
<keyword evidence="1" id="KW-0472">Membrane</keyword>
<dbReference type="RefSeq" id="WP_344146206.1">
    <property type="nucleotide sequence ID" value="NZ_BAAAQR010000001.1"/>
</dbReference>
<proteinExistence type="predicted"/>
<accession>A0ABN2Z324</accession>
<feature type="transmembrane region" description="Helical" evidence="1">
    <location>
        <begin position="95"/>
        <end position="115"/>
    </location>
</feature>
<evidence type="ECO:0000313" key="3">
    <source>
        <dbReference type="Proteomes" id="UP001501771"/>
    </source>
</evidence>
<dbReference type="Proteomes" id="UP001501771">
    <property type="component" value="Unassembled WGS sequence"/>
</dbReference>
<feature type="transmembrane region" description="Helical" evidence="1">
    <location>
        <begin position="160"/>
        <end position="179"/>
    </location>
</feature>
<keyword evidence="1" id="KW-0812">Transmembrane</keyword>
<dbReference type="InterPro" id="IPR005240">
    <property type="entry name" value="DUF389"/>
</dbReference>
<dbReference type="Pfam" id="PF04087">
    <property type="entry name" value="DUF389"/>
    <property type="match status" value="1"/>
</dbReference>
<feature type="transmembrane region" description="Helical" evidence="1">
    <location>
        <begin position="135"/>
        <end position="153"/>
    </location>
</feature>